<evidence type="ECO:0000313" key="2">
    <source>
        <dbReference type="EMBL" id="KAK0045273.1"/>
    </source>
</evidence>
<reference evidence="2" key="2">
    <citation type="submission" date="2023-04" db="EMBL/GenBank/DDBJ databases">
        <authorList>
            <person name="Bu L."/>
            <person name="Lu L."/>
            <person name="Laidemitt M.R."/>
            <person name="Zhang S.M."/>
            <person name="Mutuku M."/>
            <person name="Mkoji G."/>
            <person name="Steinauer M."/>
            <person name="Loker E.S."/>
        </authorList>
    </citation>
    <scope>NUCLEOTIDE SEQUENCE</scope>
    <source>
        <strain evidence="2">KasaAsao</strain>
        <tissue evidence="2">Whole Snail</tissue>
    </source>
</reference>
<gene>
    <name evidence="2" type="ORF">Bpfe_025282</name>
</gene>
<sequence>MLAIIGFLMFVSTVSAFPADQPCNIYELNATDIVHRCLGNETQLLNELFLQWQTPFDVICSNLDSIPYFLACVQEEFISCLPYGEELLAVLPDKERMLYGLTFICDNKAELVDNECMKDTEREHTQCLVSKMYGLKNVFGEPSKRNIQTALCSMVEIQKSCSKLFHGNCTEEALNLADEAYDRLLRLDNCTASNTIVIEDEKHLVTLLLRSMLLPSRTQGHRSKQFFF</sequence>
<evidence type="ECO:0008006" key="4">
    <source>
        <dbReference type="Google" id="ProtNLM"/>
    </source>
</evidence>
<keyword evidence="1" id="KW-0732">Signal</keyword>
<evidence type="ECO:0000313" key="3">
    <source>
        <dbReference type="Proteomes" id="UP001233172"/>
    </source>
</evidence>
<evidence type="ECO:0000256" key="1">
    <source>
        <dbReference type="SAM" id="SignalP"/>
    </source>
</evidence>
<organism evidence="2 3">
    <name type="scientific">Biomphalaria pfeifferi</name>
    <name type="common">Bloodfluke planorb</name>
    <name type="synonym">Freshwater snail</name>
    <dbReference type="NCBI Taxonomy" id="112525"/>
    <lineage>
        <taxon>Eukaryota</taxon>
        <taxon>Metazoa</taxon>
        <taxon>Spiralia</taxon>
        <taxon>Lophotrochozoa</taxon>
        <taxon>Mollusca</taxon>
        <taxon>Gastropoda</taxon>
        <taxon>Heterobranchia</taxon>
        <taxon>Euthyneura</taxon>
        <taxon>Panpulmonata</taxon>
        <taxon>Hygrophila</taxon>
        <taxon>Lymnaeoidea</taxon>
        <taxon>Planorbidae</taxon>
        <taxon>Biomphalaria</taxon>
    </lineage>
</organism>
<dbReference type="AlphaFoldDB" id="A0AAD8EZP3"/>
<dbReference type="EMBL" id="JASAOG010000183">
    <property type="protein sequence ID" value="KAK0045273.1"/>
    <property type="molecule type" value="Genomic_DNA"/>
</dbReference>
<dbReference type="Proteomes" id="UP001233172">
    <property type="component" value="Unassembled WGS sequence"/>
</dbReference>
<reference evidence="2" key="1">
    <citation type="journal article" date="2023" name="PLoS Negl. Trop. Dis.">
        <title>A genome sequence for Biomphalaria pfeifferi, the major vector snail for the human-infecting parasite Schistosoma mansoni.</title>
        <authorList>
            <person name="Bu L."/>
            <person name="Lu L."/>
            <person name="Laidemitt M.R."/>
            <person name="Zhang S.M."/>
            <person name="Mutuku M."/>
            <person name="Mkoji G."/>
            <person name="Steinauer M."/>
            <person name="Loker E.S."/>
        </authorList>
    </citation>
    <scope>NUCLEOTIDE SEQUENCE</scope>
    <source>
        <strain evidence="2">KasaAsao</strain>
    </source>
</reference>
<feature type="chain" id="PRO_5042036658" description="DUF19 domain-containing protein" evidence="1">
    <location>
        <begin position="17"/>
        <end position="228"/>
    </location>
</feature>
<feature type="signal peptide" evidence="1">
    <location>
        <begin position="1"/>
        <end position="16"/>
    </location>
</feature>
<protein>
    <recommendedName>
        <fullName evidence="4">DUF19 domain-containing protein</fullName>
    </recommendedName>
</protein>
<accession>A0AAD8EZP3</accession>
<proteinExistence type="predicted"/>
<keyword evidence="3" id="KW-1185">Reference proteome</keyword>
<comment type="caution">
    <text evidence="2">The sequence shown here is derived from an EMBL/GenBank/DDBJ whole genome shotgun (WGS) entry which is preliminary data.</text>
</comment>
<name>A0AAD8EZP3_BIOPF</name>